<accession>A0ACA9LEB5</accession>
<evidence type="ECO:0000313" key="1">
    <source>
        <dbReference type="EMBL" id="CAG8525648.1"/>
    </source>
</evidence>
<dbReference type="Proteomes" id="UP000789920">
    <property type="component" value="Unassembled WGS sequence"/>
</dbReference>
<sequence length="647" mass="74083">MNEENIGLYIHTESNLEKHCEANEVVNSCLRRLRKAEGGGSVGLIIKLIRTAGDNLGKFLLGDKKYTGRRYGGGAITYSTIIFLAFMFYWLFYPSIAKEEKEEEGEIWQEIIEQGNSLSNQKRISAFLTAFASLNEEIIKPNLQQNKIIIIDRYLDSTLVYQGAANAADFNETLTPKQPKKGSEKEKWKMIFPERAIRVVNAAQEEETLAEETEALKEGYINDYISGLKIKATPEEIEAVQVFSKQLVEDYNYPKDHIQTRPQFRVKRIPSDTRKEYPIDIAVFSNNKKQESDIYIIVECKNKKERMVLRKVGNEFEEIPDIPRFKQRIEDIGKFRRKDLEPTHNLKTIFKSIRNYLAGNNVGATRDEVLAQQLINLIFCKLYDEKFTESENIVTFRAGFGESPKDVKNRILGLFEKVKREYKKDVFTKNDVITLDANSIFHVVGELQKYCLMKTERDVVADAFEIFIGHTLKGEQGQFFTPRNVVKMMLDWGNPLIESEKNKVASEKIVGIDKDYFLSKKTKQKVSLGKFNVLLTNPPFGSKIPVRGGLKDQEAPQILFIERCLQFLKGGGRMAIVLPDGILGNNQLGYVRKLIMKKARIVAVIDLPKETFQPNTSTKTSILILRKTNKIPKDYPVFMGIAKTCWS</sequence>
<protein>
    <submittedName>
        <fullName evidence="1">29313_t:CDS:1</fullName>
    </submittedName>
</protein>
<organism evidence="1 2">
    <name type="scientific">Racocetra persica</name>
    <dbReference type="NCBI Taxonomy" id="160502"/>
    <lineage>
        <taxon>Eukaryota</taxon>
        <taxon>Fungi</taxon>
        <taxon>Fungi incertae sedis</taxon>
        <taxon>Mucoromycota</taxon>
        <taxon>Glomeromycotina</taxon>
        <taxon>Glomeromycetes</taxon>
        <taxon>Diversisporales</taxon>
        <taxon>Gigasporaceae</taxon>
        <taxon>Racocetra</taxon>
    </lineage>
</organism>
<name>A0ACA9LEB5_9GLOM</name>
<comment type="caution">
    <text evidence="1">The sequence shown here is derived from an EMBL/GenBank/DDBJ whole genome shotgun (WGS) entry which is preliminary data.</text>
</comment>
<dbReference type="EMBL" id="CAJVQC010003365">
    <property type="protein sequence ID" value="CAG8525648.1"/>
    <property type="molecule type" value="Genomic_DNA"/>
</dbReference>
<reference evidence="1" key="1">
    <citation type="submission" date="2021-06" db="EMBL/GenBank/DDBJ databases">
        <authorList>
            <person name="Kallberg Y."/>
            <person name="Tangrot J."/>
            <person name="Rosling A."/>
        </authorList>
    </citation>
    <scope>NUCLEOTIDE SEQUENCE</scope>
    <source>
        <strain evidence="1">MA461A</strain>
    </source>
</reference>
<gene>
    <name evidence="1" type="ORF">RPERSI_LOCUS2906</name>
</gene>
<evidence type="ECO:0000313" key="2">
    <source>
        <dbReference type="Proteomes" id="UP000789920"/>
    </source>
</evidence>
<keyword evidence="2" id="KW-1185">Reference proteome</keyword>
<proteinExistence type="predicted"/>